<dbReference type="AlphaFoldDB" id="V6TF18"/>
<reference evidence="2 3" key="2">
    <citation type="journal article" date="2013" name="Genome Biol. Evol.">
        <title>Genome sequencing of Giardia lamblia genotypes A2 and B isolates (DH and GS) and comparative analysis with the genomes of genotypes A1 and E (WB and Pig).</title>
        <authorList>
            <person name="Adam R.D."/>
            <person name="Dahlstrom E.W."/>
            <person name="Martens C.A."/>
            <person name="Bruno D.P."/>
            <person name="Barbian K.D."/>
            <person name="Ricklefs S.M."/>
            <person name="Hernandez M.M."/>
            <person name="Narla N.P."/>
            <person name="Patel R.B."/>
            <person name="Porcella S.F."/>
            <person name="Nash T.E."/>
        </authorList>
    </citation>
    <scope>NUCLEOTIDE SEQUENCE [LARGE SCALE GENOMIC DNA]</scope>
    <source>
        <strain evidence="2 3">DH</strain>
    </source>
</reference>
<organism evidence="2 3">
    <name type="scientific">Giardia intestinalis</name>
    <name type="common">Giardia lamblia</name>
    <dbReference type="NCBI Taxonomy" id="5741"/>
    <lineage>
        <taxon>Eukaryota</taxon>
        <taxon>Metamonada</taxon>
        <taxon>Diplomonadida</taxon>
        <taxon>Hexamitidae</taxon>
        <taxon>Giardiinae</taxon>
        <taxon>Giardia</taxon>
    </lineage>
</organism>
<gene>
    <name evidence="2" type="ORF">DHA2_14565</name>
</gene>
<evidence type="ECO:0000313" key="2">
    <source>
        <dbReference type="EMBL" id="ESU36997.1"/>
    </source>
</evidence>
<dbReference type="Proteomes" id="UP000018320">
    <property type="component" value="Unassembled WGS sequence"/>
</dbReference>
<sequence>MMVSDHSLDVIQEISQVVEASPNQAAIERSLSKERVDRGSFGVLDNLALPVPGDGSTRIAFGASASSSPATVSHSNRHTVGFASSASRPPPPTISTTFQNNMVMGAPSNLSTLGSINARYASTQYSREPDPLSCAPSVALSTGQQLHMPLTLDTFLDMEVKTINSLMDGVTRISNKLRDIGISFRQRQISSRERIADVVGRIFDETIIEVYKKPLTED</sequence>
<reference evidence="3" key="1">
    <citation type="submission" date="2012-02" db="EMBL/GenBank/DDBJ databases">
        <title>Genome sequencing of Giardia lamblia Genotypes A2 and B isolates (DH and GS) and comparative analysis with the genomes of Genotypes A1 and E (WB and Pig).</title>
        <authorList>
            <person name="Adam R."/>
            <person name="Dahlstrom E."/>
            <person name="Martens C."/>
            <person name="Bruno D."/>
            <person name="Barbian K."/>
            <person name="Porcella S.F."/>
            <person name="Nash T."/>
        </authorList>
    </citation>
    <scope>NUCLEOTIDE SEQUENCE</scope>
    <source>
        <strain evidence="3">DH</strain>
    </source>
</reference>
<proteinExistence type="predicted"/>
<feature type="region of interest" description="Disordered" evidence="1">
    <location>
        <begin position="66"/>
        <end position="92"/>
    </location>
</feature>
<dbReference type="VEuPathDB" id="GiardiaDB:GL50581_1263"/>
<protein>
    <submittedName>
        <fullName evidence="2">Uncharacterized protein</fullName>
    </submittedName>
</protein>
<dbReference type="VEuPathDB" id="GiardiaDB:GL50803_0014565"/>
<evidence type="ECO:0000256" key="1">
    <source>
        <dbReference type="SAM" id="MobiDB-lite"/>
    </source>
</evidence>
<dbReference type="VEuPathDB" id="GiardiaDB:QR46_2889"/>
<name>V6TF18_GIAIN</name>
<dbReference type="VEuPathDB" id="GiardiaDB:DHA2_14565"/>
<dbReference type="EMBL" id="AHGT01000035">
    <property type="protein sequence ID" value="ESU36997.1"/>
    <property type="molecule type" value="Genomic_DNA"/>
</dbReference>
<evidence type="ECO:0000313" key="3">
    <source>
        <dbReference type="Proteomes" id="UP000018320"/>
    </source>
</evidence>
<comment type="caution">
    <text evidence="2">The sequence shown here is derived from an EMBL/GenBank/DDBJ whole genome shotgun (WGS) entry which is preliminary data.</text>
</comment>
<accession>V6TF18</accession>